<name>A0A1W1CME7_9ZZZZ</name>
<gene>
    <name evidence="2" type="ORF">MNB_SUP05-5-868</name>
</gene>
<dbReference type="EC" id="3.1.11.-" evidence="2"/>
<keyword evidence="2" id="KW-0540">Nuclease</keyword>
<dbReference type="EMBL" id="FPHJ01000055">
    <property type="protein sequence ID" value="SFV66996.1"/>
    <property type="molecule type" value="Genomic_DNA"/>
</dbReference>
<evidence type="ECO:0000256" key="1">
    <source>
        <dbReference type="SAM" id="Coils"/>
    </source>
</evidence>
<reference evidence="2" key="1">
    <citation type="submission" date="2016-10" db="EMBL/GenBank/DDBJ databases">
        <authorList>
            <person name="de Groot N.N."/>
        </authorList>
    </citation>
    <scope>NUCLEOTIDE SEQUENCE</scope>
</reference>
<organism evidence="2">
    <name type="scientific">hydrothermal vent metagenome</name>
    <dbReference type="NCBI Taxonomy" id="652676"/>
    <lineage>
        <taxon>unclassified sequences</taxon>
        <taxon>metagenomes</taxon>
        <taxon>ecological metagenomes</taxon>
    </lineage>
</organism>
<accession>A0A1W1CME7</accession>
<keyword evidence="2" id="KW-0269">Exonuclease</keyword>
<keyword evidence="2" id="KW-0378">Hydrolase</keyword>
<proteinExistence type="predicted"/>
<dbReference type="AlphaFoldDB" id="A0A1W1CME7"/>
<sequence>MLNKILFLVISVVLLSSCQTVEEVRREQQKEKQLDVRFKSIEDKSNIKIESVDKTTKLEIKAINEKIVNISNNLKDLFKNTKNTKKDILENKVNIKNTKKDISKKTDLSVFEEFRKTLLNDLNNLNKIKADEKTVNEKFVSKDKLKILQVEVQKNKLNIDNKVITLKGNIDNKITNLDKKITADLLKLKTSKLSIVDYQKDQKIVNNRLSKLHRNKISKAESYKNDKLNNKILSEQIISFGESSSKALKNLDARTKFLLENKVSKEKFDQLKRLLTLNLSNIRKNLDIKTKKLSKSNLELKNIIAEVNNINAQSKVLETKINNLDSNKVTKDQFQDVIDSISTQITSLEAKKANRKNVKEMFLRLNEDKINKTDLLNLTIDDFVKWKKEYNQE</sequence>
<dbReference type="GO" id="GO:0004527">
    <property type="term" value="F:exonuclease activity"/>
    <property type="evidence" value="ECO:0007669"/>
    <property type="project" value="UniProtKB-KW"/>
</dbReference>
<evidence type="ECO:0000313" key="2">
    <source>
        <dbReference type="EMBL" id="SFV66996.1"/>
    </source>
</evidence>
<feature type="coiled-coil region" evidence="1">
    <location>
        <begin position="293"/>
        <end position="368"/>
    </location>
</feature>
<keyword evidence="1" id="KW-0175">Coiled coil</keyword>
<protein>
    <submittedName>
        <fullName evidence="2">Exonuclease sbcC</fullName>
        <ecNumber evidence="2">3.1.11.-</ecNumber>
    </submittedName>
</protein>
<dbReference type="PROSITE" id="PS51257">
    <property type="entry name" value="PROKAR_LIPOPROTEIN"/>
    <property type="match status" value="1"/>
</dbReference>